<dbReference type="GO" id="GO:0003677">
    <property type="term" value="F:DNA binding"/>
    <property type="evidence" value="ECO:0007669"/>
    <property type="project" value="UniProtKB-UniRule"/>
</dbReference>
<evidence type="ECO:0000256" key="1">
    <source>
        <dbReference type="ARBA" id="ARBA00005820"/>
    </source>
</evidence>
<dbReference type="Gene3D" id="1.25.40.10">
    <property type="entry name" value="Tetratricopeptide repeat domain"/>
    <property type="match status" value="1"/>
</dbReference>
<organism evidence="7 8">
    <name type="scientific">Umezawaea tangerina</name>
    <dbReference type="NCBI Taxonomy" id="84725"/>
    <lineage>
        <taxon>Bacteria</taxon>
        <taxon>Bacillati</taxon>
        <taxon>Actinomycetota</taxon>
        <taxon>Actinomycetes</taxon>
        <taxon>Pseudonocardiales</taxon>
        <taxon>Pseudonocardiaceae</taxon>
        <taxon>Umezawaea</taxon>
    </lineage>
</organism>
<dbReference type="CDD" id="cd15831">
    <property type="entry name" value="BTAD"/>
    <property type="match status" value="1"/>
</dbReference>
<dbReference type="SMART" id="SM01043">
    <property type="entry name" value="BTAD"/>
    <property type="match status" value="1"/>
</dbReference>
<dbReference type="Pfam" id="PF03704">
    <property type="entry name" value="BTAD"/>
    <property type="match status" value="1"/>
</dbReference>
<dbReference type="GO" id="GO:0006355">
    <property type="term" value="P:regulation of DNA-templated transcription"/>
    <property type="evidence" value="ECO:0007669"/>
    <property type="project" value="InterPro"/>
</dbReference>
<proteinExistence type="inferred from homology"/>
<dbReference type="InterPro" id="IPR036388">
    <property type="entry name" value="WH-like_DNA-bd_sf"/>
</dbReference>
<reference evidence="7 8" key="1">
    <citation type="submission" date="2018-03" db="EMBL/GenBank/DDBJ databases">
        <title>Genomic Encyclopedia of Archaeal and Bacterial Type Strains, Phase II (KMG-II): from individual species to whole genera.</title>
        <authorList>
            <person name="Goeker M."/>
        </authorList>
    </citation>
    <scope>NUCLEOTIDE SEQUENCE [LARGE SCALE GENOMIC DNA]</scope>
    <source>
        <strain evidence="7 8">DSM 44720</strain>
    </source>
</reference>
<dbReference type="PROSITE" id="PS51755">
    <property type="entry name" value="OMPR_PHOB"/>
    <property type="match status" value="1"/>
</dbReference>
<comment type="similarity">
    <text evidence="1">Belongs to the AfsR/DnrI/RedD regulatory family.</text>
</comment>
<dbReference type="Proteomes" id="UP000239494">
    <property type="component" value="Unassembled WGS sequence"/>
</dbReference>
<evidence type="ECO:0000313" key="7">
    <source>
        <dbReference type="EMBL" id="PRY38066.1"/>
    </source>
</evidence>
<dbReference type="SMART" id="SM00862">
    <property type="entry name" value="Trans_reg_C"/>
    <property type="match status" value="1"/>
</dbReference>
<dbReference type="SUPFAM" id="SSF46894">
    <property type="entry name" value="C-terminal effector domain of the bipartite response regulators"/>
    <property type="match status" value="1"/>
</dbReference>
<dbReference type="InterPro" id="IPR011990">
    <property type="entry name" value="TPR-like_helical_dom_sf"/>
</dbReference>
<dbReference type="EMBL" id="PVTF01000009">
    <property type="protein sequence ID" value="PRY38066.1"/>
    <property type="molecule type" value="Genomic_DNA"/>
</dbReference>
<sequence>MKPGAQSSPSIVSQRGVSPLLEFRILGPVEVLNDGEEVPLDGSKPRTVLAALLLADNGTVSDSEMSDFLWGHHPPATFNAQIYTYVSRLRKTLLHEVGITRRSRGYDIRLGNCRFDLWEFEEQARLGQNALAAGRYEESAGLLRSALSSWRGPALSGVSEHLTDAEGPRLEEARIAVLESRIEADLALGRHAQLLPELTRLVRQHPLQERFRAQLMTTFYRCNRQADALVLYEEGRRMLADELGIDPGSLLRQVHLAILTADPVLQVPHALRVGVG</sequence>
<dbReference type="AlphaFoldDB" id="A0A2T0SXC0"/>
<dbReference type="InterPro" id="IPR016032">
    <property type="entry name" value="Sig_transdc_resp-reg_C-effctor"/>
</dbReference>
<dbReference type="Gene3D" id="1.10.10.10">
    <property type="entry name" value="Winged helix-like DNA-binding domain superfamily/Winged helix DNA-binding domain"/>
    <property type="match status" value="1"/>
</dbReference>
<dbReference type="SUPFAM" id="SSF48452">
    <property type="entry name" value="TPR-like"/>
    <property type="match status" value="1"/>
</dbReference>
<keyword evidence="8" id="KW-1185">Reference proteome</keyword>
<dbReference type="InterPro" id="IPR051677">
    <property type="entry name" value="AfsR-DnrI-RedD_regulator"/>
</dbReference>
<dbReference type="InterPro" id="IPR005158">
    <property type="entry name" value="BTAD"/>
</dbReference>
<evidence type="ECO:0000256" key="2">
    <source>
        <dbReference type="ARBA" id="ARBA00023015"/>
    </source>
</evidence>
<keyword evidence="3 5" id="KW-0238">DNA-binding</keyword>
<feature type="DNA-binding region" description="OmpR/PhoB-type" evidence="5">
    <location>
        <begin position="12"/>
        <end position="110"/>
    </location>
</feature>
<feature type="domain" description="OmpR/PhoB-type" evidence="6">
    <location>
        <begin position="12"/>
        <end position="110"/>
    </location>
</feature>
<evidence type="ECO:0000259" key="6">
    <source>
        <dbReference type="PROSITE" id="PS51755"/>
    </source>
</evidence>
<keyword evidence="2" id="KW-0805">Transcription regulation</keyword>
<dbReference type="PANTHER" id="PTHR35807:SF1">
    <property type="entry name" value="TRANSCRIPTIONAL REGULATOR REDD"/>
    <property type="match status" value="1"/>
</dbReference>
<dbReference type="GO" id="GO:0000160">
    <property type="term" value="P:phosphorelay signal transduction system"/>
    <property type="evidence" value="ECO:0007669"/>
    <property type="project" value="InterPro"/>
</dbReference>
<keyword evidence="4" id="KW-0804">Transcription</keyword>
<dbReference type="InterPro" id="IPR001867">
    <property type="entry name" value="OmpR/PhoB-type_DNA-bd"/>
</dbReference>
<comment type="caution">
    <text evidence="7">The sequence shown here is derived from an EMBL/GenBank/DDBJ whole genome shotgun (WGS) entry which is preliminary data.</text>
</comment>
<protein>
    <submittedName>
        <fullName evidence="7">DNA-binding SARP family transcriptional activator</fullName>
    </submittedName>
</protein>
<dbReference type="PANTHER" id="PTHR35807">
    <property type="entry name" value="TRANSCRIPTIONAL REGULATOR REDD-RELATED"/>
    <property type="match status" value="1"/>
</dbReference>
<name>A0A2T0SXC0_9PSEU</name>
<evidence type="ECO:0000256" key="5">
    <source>
        <dbReference type="PROSITE-ProRule" id="PRU01091"/>
    </source>
</evidence>
<accession>A0A2T0SXC0</accession>
<evidence type="ECO:0000313" key="8">
    <source>
        <dbReference type="Proteomes" id="UP000239494"/>
    </source>
</evidence>
<evidence type="ECO:0000256" key="3">
    <source>
        <dbReference type="ARBA" id="ARBA00023125"/>
    </source>
</evidence>
<gene>
    <name evidence="7" type="ORF">CLV43_109286</name>
</gene>
<evidence type="ECO:0000256" key="4">
    <source>
        <dbReference type="ARBA" id="ARBA00023163"/>
    </source>
</evidence>